<evidence type="ECO:0008006" key="4">
    <source>
        <dbReference type="Google" id="ProtNLM"/>
    </source>
</evidence>
<sequence>MPARTPSPKLTQILINPTHPCSPQEISSFSYLPFNPGPRPPHRSKFRSMMQRVRNSIASSLSSHTNPTPPSTTPSSSSSFTPVITGRTPRQVTTPTFAPLATNLNKPALEPSAPPIQEPTLTPTLTPLTQLEIYPSNSTLDSECPICYDPITSSNQIKCSNSHKICIPCMRQIVLDSVPSSSQSIPHVSSCSGKIEDCCCTGFGFRCPVCREDCVMGPGHVKACVKGTWDVKDSLPPIEVKPKSLPSPKLTNKGYTTTCVSCHKSNTLTTSVTSTGDLIGLCCSNGHTLCVACSRSLGDVTKCNSVKCKGVKCKQFGMGYECPECKVKHVIGRRHMGVLLRGGWKKNTGKI</sequence>
<accession>A0A9W6ZT01</accession>
<evidence type="ECO:0000313" key="2">
    <source>
        <dbReference type="EMBL" id="GMH56812.1"/>
    </source>
</evidence>
<dbReference type="Proteomes" id="UP001162640">
    <property type="component" value="Unassembled WGS sequence"/>
</dbReference>
<evidence type="ECO:0000256" key="1">
    <source>
        <dbReference type="SAM" id="MobiDB-lite"/>
    </source>
</evidence>
<evidence type="ECO:0000313" key="3">
    <source>
        <dbReference type="Proteomes" id="UP001162640"/>
    </source>
</evidence>
<organism evidence="2 3">
    <name type="scientific">Triparma laevis f. inornata</name>
    <dbReference type="NCBI Taxonomy" id="1714386"/>
    <lineage>
        <taxon>Eukaryota</taxon>
        <taxon>Sar</taxon>
        <taxon>Stramenopiles</taxon>
        <taxon>Ochrophyta</taxon>
        <taxon>Bolidophyceae</taxon>
        <taxon>Parmales</taxon>
        <taxon>Triparmaceae</taxon>
        <taxon>Triparma</taxon>
    </lineage>
</organism>
<comment type="caution">
    <text evidence="2">The sequence shown here is derived from an EMBL/GenBank/DDBJ whole genome shotgun (WGS) entry which is preliminary data.</text>
</comment>
<feature type="compositionally biased region" description="Low complexity" evidence="1">
    <location>
        <begin position="73"/>
        <end position="82"/>
    </location>
</feature>
<gene>
    <name evidence="2" type="ORF">TL16_g02226</name>
</gene>
<proteinExistence type="predicted"/>
<dbReference type="AlphaFoldDB" id="A0A9W6ZT01"/>
<feature type="region of interest" description="Disordered" evidence="1">
    <location>
        <begin position="59"/>
        <end position="122"/>
    </location>
</feature>
<dbReference type="EMBL" id="BLQM01000053">
    <property type="protein sequence ID" value="GMH56812.1"/>
    <property type="molecule type" value="Genomic_DNA"/>
</dbReference>
<protein>
    <recommendedName>
        <fullName evidence="4">RING-type domain-containing protein</fullName>
    </recommendedName>
</protein>
<reference evidence="3" key="1">
    <citation type="journal article" date="2023" name="Commun. Biol.">
        <title>Genome analysis of Parmales, the sister group of diatoms, reveals the evolutionary specialization of diatoms from phago-mixotrophs to photoautotrophs.</title>
        <authorList>
            <person name="Ban H."/>
            <person name="Sato S."/>
            <person name="Yoshikawa S."/>
            <person name="Yamada K."/>
            <person name="Nakamura Y."/>
            <person name="Ichinomiya M."/>
            <person name="Sato N."/>
            <person name="Blanc-Mathieu R."/>
            <person name="Endo H."/>
            <person name="Kuwata A."/>
            <person name="Ogata H."/>
        </authorList>
    </citation>
    <scope>NUCLEOTIDE SEQUENCE [LARGE SCALE GENOMIC DNA]</scope>
</reference>
<name>A0A9W6ZT01_9STRA</name>